<protein>
    <recommendedName>
        <fullName evidence="12">Tafazzin family protein</fullName>
    </recommendedName>
</protein>
<keyword evidence="7" id="KW-0496">Mitochondrion</keyword>
<evidence type="ECO:0000256" key="5">
    <source>
        <dbReference type="ARBA" id="ARBA00022792"/>
    </source>
</evidence>
<keyword evidence="3" id="KW-0808">Transferase</keyword>
<evidence type="ECO:0000256" key="4">
    <source>
        <dbReference type="ARBA" id="ARBA00022787"/>
    </source>
</evidence>
<evidence type="ECO:0000256" key="10">
    <source>
        <dbReference type="ARBA" id="ARBA00024323"/>
    </source>
</evidence>
<comment type="caution">
    <text evidence="16">The sequence shown here is derived from an EMBL/GenBank/DDBJ whole genome shotgun (WGS) entry which is preliminary data.</text>
</comment>
<dbReference type="Proteomes" id="UP001316803">
    <property type="component" value="Unassembled WGS sequence"/>
</dbReference>
<feature type="region of interest" description="Disordered" evidence="14">
    <location>
        <begin position="423"/>
        <end position="454"/>
    </location>
</feature>
<keyword evidence="4" id="KW-1000">Mitochondrion outer membrane</keyword>
<evidence type="ECO:0000256" key="11">
    <source>
        <dbReference type="ARBA" id="ARBA00047906"/>
    </source>
</evidence>
<dbReference type="GO" id="GO:0047184">
    <property type="term" value="F:1-acylglycerophosphocholine O-acyltransferase activity"/>
    <property type="evidence" value="ECO:0007669"/>
    <property type="project" value="TreeGrafter"/>
</dbReference>
<keyword evidence="5" id="KW-0999">Mitochondrion inner membrane</keyword>
<gene>
    <name evidence="16" type="primary">TAZ1</name>
    <name evidence="16" type="ORF">OHC33_008699</name>
</gene>
<comment type="similarity">
    <text evidence="2 12">Belongs to the taffazin family.</text>
</comment>
<evidence type="ECO:0000256" key="12">
    <source>
        <dbReference type="RuleBase" id="RU365062"/>
    </source>
</evidence>
<evidence type="ECO:0000256" key="13">
    <source>
        <dbReference type="SAM" id="Coils"/>
    </source>
</evidence>
<dbReference type="GO" id="GO:0005741">
    <property type="term" value="C:mitochondrial outer membrane"/>
    <property type="evidence" value="ECO:0007669"/>
    <property type="project" value="UniProtKB-SubCell"/>
</dbReference>
<dbReference type="AlphaFoldDB" id="A0AAN8F337"/>
<sequence>MVLIDDLNHYLYQNTEVPSFLWRSGSYSVLLGVHTICWAALHGFNKTETHGMDRFLDLLKARSDYRTRTKGLLTVSNHISVLDDPVIWGVLPLSFAVSHSHQNHRWSFASHDLCFTNSILSHFFTLGQVLPTHRIKHSIYGGLFQPTFTEGVRLLSRIDSDGLSYNPHCATVPEYKPVTQTIFSKLNQAADSAVPSIKWPRNAIDPLSPLSTEHGLQAPAYPSYPNDVRVYNAPSRYACNSYSWVHIFPEGFIHQTETNQRYMRYFKWGVSRLILEPPEAPDLVPMFIEGTDQIMHESRGFPKFIPRLFKRVSVTFGDEVDMEAAFGDLRKRWRQICDRENEVILNEQMQAELAQAKKQGVKINKKDLLQHKKMLLDSMYEVQLGVVSEKLKWDPEVVELRKECARRVRDEVLKVRRLRGYADEDPKGGLAETWKIEGPKREGRKEDGSWVKET</sequence>
<dbReference type="PANTHER" id="PTHR12497">
    <property type="entry name" value="TAZ PROTEIN TAFAZZIN"/>
    <property type="match status" value="1"/>
</dbReference>
<comment type="subcellular location">
    <subcellularLocation>
        <location evidence="1">Mitochondrion inner membrane</location>
        <topology evidence="1">Peripheral membrane protein</topology>
        <orientation evidence="1">Intermembrane side</orientation>
    </subcellularLocation>
    <subcellularLocation>
        <location evidence="10">Mitochondrion outer membrane</location>
        <topology evidence="10">Peripheral membrane protein</topology>
        <orientation evidence="10">Intermembrane side</orientation>
    </subcellularLocation>
</comment>
<organism evidence="16 17">
    <name type="scientific">Knufia fluminis</name>
    <dbReference type="NCBI Taxonomy" id="191047"/>
    <lineage>
        <taxon>Eukaryota</taxon>
        <taxon>Fungi</taxon>
        <taxon>Dikarya</taxon>
        <taxon>Ascomycota</taxon>
        <taxon>Pezizomycotina</taxon>
        <taxon>Eurotiomycetes</taxon>
        <taxon>Chaetothyriomycetidae</taxon>
        <taxon>Chaetothyriales</taxon>
        <taxon>Trichomeriaceae</taxon>
        <taxon>Knufia</taxon>
    </lineage>
</organism>
<keyword evidence="17" id="KW-1185">Reference proteome</keyword>
<evidence type="ECO:0000256" key="8">
    <source>
        <dbReference type="ARBA" id="ARBA00023136"/>
    </source>
</evidence>
<keyword evidence="6" id="KW-0443">Lipid metabolism</keyword>
<evidence type="ECO:0000256" key="1">
    <source>
        <dbReference type="ARBA" id="ARBA00004137"/>
    </source>
</evidence>
<dbReference type="InterPro" id="IPR002123">
    <property type="entry name" value="Plipid/glycerol_acylTrfase"/>
</dbReference>
<dbReference type="EMBL" id="JAKLMC020000028">
    <property type="protein sequence ID" value="KAK5950231.1"/>
    <property type="molecule type" value="Genomic_DNA"/>
</dbReference>
<keyword evidence="13" id="KW-0175">Coiled coil</keyword>
<evidence type="ECO:0000313" key="17">
    <source>
        <dbReference type="Proteomes" id="UP001316803"/>
    </source>
</evidence>
<proteinExistence type="inferred from homology"/>
<evidence type="ECO:0000256" key="14">
    <source>
        <dbReference type="SAM" id="MobiDB-lite"/>
    </source>
</evidence>
<dbReference type="GO" id="GO:0035965">
    <property type="term" value="P:cardiolipin acyl-chain remodeling"/>
    <property type="evidence" value="ECO:0007669"/>
    <property type="project" value="TreeGrafter"/>
</dbReference>
<dbReference type="SUPFAM" id="SSF69593">
    <property type="entry name" value="Glycerol-3-phosphate (1)-acyltransferase"/>
    <property type="match status" value="1"/>
</dbReference>
<dbReference type="GO" id="GO:0007007">
    <property type="term" value="P:inner mitochondrial membrane organization"/>
    <property type="evidence" value="ECO:0007669"/>
    <property type="project" value="TreeGrafter"/>
</dbReference>
<keyword evidence="8" id="KW-0472">Membrane</keyword>
<feature type="compositionally biased region" description="Basic and acidic residues" evidence="14">
    <location>
        <begin position="434"/>
        <end position="454"/>
    </location>
</feature>
<comment type="catalytic activity">
    <reaction evidence="11">
        <text>1'-[1,2-diacyl-sn-glycero-3-phospho],3'-[1-acyl-sn-glycero-3-phospho]-glycerol + a 1,2-diacyl-sn-glycero-3-phosphocholine = a cardiolipin + a 1-acyl-sn-glycero-3-phosphocholine</text>
        <dbReference type="Rhea" id="RHEA:33731"/>
        <dbReference type="ChEBI" id="CHEBI:57643"/>
        <dbReference type="ChEBI" id="CHEBI:58168"/>
        <dbReference type="ChEBI" id="CHEBI:62237"/>
        <dbReference type="ChEBI" id="CHEBI:64743"/>
    </reaction>
    <physiologicalReaction direction="left-to-right" evidence="11">
        <dbReference type="Rhea" id="RHEA:33732"/>
    </physiologicalReaction>
    <physiologicalReaction direction="right-to-left" evidence="11">
        <dbReference type="Rhea" id="RHEA:33733"/>
    </physiologicalReaction>
</comment>
<feature type="domain" description="Phospholipid/glycerol acyltransferase" evidence="15">
    <location>
        <begin position="72"/>
        <end position="291"/>
    </location>
</feature>
<feature type="coiled-coil region" evidence="13">
    <location>
        <begin position="339"/>
        <end position="366"/>
    </location>
</feature>
<dbReference type="InterPro" id="IPR000872">
    <property type="entry name" value="Tafazzin"/>
</dbReference>
<accession>A0AAN8F337</accession>
<evidence type="ECO:0000259" key="15">
    <source>
        <dbReference type="SMART" id="SM00563"/>
    </source>
</evidence>
<dbReference type="GO" id="GO:0005743">
    <property type="term" value="C:mitochondrial inner membrane"/>
    <property type="evidence" value="ECO:0007669"/>
    <property type="project" value="UniProtKB-SubCell"/>
</dbReference>
<evidence type="ECO:0000313" key="16">
    <source>
        <dbReference type="EMBL" id="KAK5950231.1"/>
    </source>
</evidence>
<dbReference type="PRINTS" id="PR00979">
    <property type="entry name" value="TAFAZZIN"/>
</dbReference>
<keyword evidence="9 16" id="KW-0012">Acyltransferase</keyword>
<reference evidence="16 17" key="1">
    <citation type="submission" date="2022-12" db="EMBL/GenBank/DDBJ databases">
        <title>Genomic features and morphological characterization of a novel Knufia sp. strain isolated from spacecraft assembly facility.</title>
        <authorList>
            <person name="Teixeira M."/>
            <person name="Chander A.M."/>
            <person name="Stajich J.E."/>
            <person name="Venkateswaran K."/>
        </authorList>
    </citation>
    <scope>NUCLEOTIDE SEQUENCE [LARGE SCALE GENOMIC DNA]</scope>
    <source>
        <strain evidence="16 17">FJI-L2-BK-P2</strain>
    </source>
</reference>
<evidence type="ECO:0000256" key="3">
    <source>
        <dbReference type="ARBA" id="ARBA00022679"/>
    </source>
</evidence>
<dbReference type="SMART" id="SM00563">
    <property type="entry name" value="PlsC"/>
    <property type="match status" value="1"/>
</dbReference>
<dbReference type="PANTHER" id="PTHR12497:SF0">
    <property type="entry name" value="TAFAZZIN"/>
    <property type="match status" value="1"/>
</dbReference>
<evidence type="ECO:0000256" key="6">
    <source>
        <dbReference type="ARBA" id="ARBA00023098"/>
    </source>
</evidence>
<evidence type="ECO:0000256" key="2">
    <source>
        <dbReference type="ARBA" id="ARBA00010524"/>
    </source>
</evidence>
<name>A0AAN8F337_9EURO</name>
<evidence type="ECO:0000256" key="9">
    <source>
        <dbReference type="ARBA" id="ARBA00023315"/>
    </source>
</evidence>
<evidence type="ECO:0000256" key="7">
    <source>
        <dbReference type="ARBA" id="ARBA00023128"/>
    </source>
</evidence>